<feature type="domain" description="Type I restriction modification DNA specificity" evidence="5">
    <location>
        <begin position="77"/>
        <end position="252"/>
    </location>
</feature>
<dbReference type="OrthoDB" id="512700at2"/>
<evidence type="ECO:0000256" key="1">
    <source>
        <dbReference type="ARBA" id="ARBA00010923"/>
    </source>
</evidence>
<dbReference type="SUPFAM" id="SSF116734">
    <property type="entry name" value="DNA methylase specificity domain"/>
    <property type="match status" value="1"/>
</dbReference>
<feature type="compositionally biased region" description="Basic residues" evidence="4">
    <location>
        <begin position="304"/>
        <end position="318"/>
    </location>
</feature>
<evidence type="ECO:0000259" key="5">
    <source>
        <dbReference type="Pfam" id="PF01420"/>
    </source>
</evidence>
<dbReference type="Gene3D" id="3.90.220.20">
    <property type="entry name" value="DNA methylase specificity domains"/>
    <property type="match status" value="1"/>
</dbReference>
<keyword evidence="2" id="KW-0680">Restriction system</keyword>
<dbReference type="InterPro" id="IPR044946">
    <property type="entry name" value="Restrct_endonuc_typeI_TRD_sf"/>
</dbReference>
<sequence length="318" mass="34859">MGIASLEAAFAAASLPATLPRWFVLDLAVRGKLVEQDAEDEPASELLKKITAAKTKLRLKVSAIPHDTDEIPFLLPTGWHWTTVGEICSKTGSGSTPRGGKDVYKPSGVPFLRSQNVYDVGLRLNDVAFIDYETHQRMGSSKFLPRDLLLNITGGSMGRCCLVPDKFGEANVSQHVSILRLAVRGTERFMHLLVRSPYFQAFIFEEQTGAGRGGLPKNRMDNIAVALPPLAEQSRIVAKVAELMVLCDQLEAARAEREVARGTFTLSTLAKLNTPNSETFGQDARFALAHLAPLARTGEAGQGRARRRSLRHRHRHGP</sequence>
<dbReference type="EMBL" id="QENQ01000011">
    <property type="protein sequence ID" value="PVX27907.1"/>
    <property type="molecule type" value="Genomic_DNA"/>
</dbReference>
<dbReference type="InterPro" id="IPR000055">
    <property type="entry name" value="Restrct_endonuc_typeI_TRD"/>
</dbReference>
<feature type="region of interest" description="Disordered" evidence="4">
    <location>
        <begin position="297"/>
        <end position="318"/>
    </location>
</feature>
<evidence type="ECO:0000256" key="4">
    <source>
        <dbReference type="SAM" id="MobiDB-lite"/>
    </source>
</evidence>
<comment type="similarity">
    <text evidence="1">Belongs to the type-I restriction system S methylase family.</text>
</comment>
<evidence type="ECO:0000313" key="7">
    <source>
        <dbReference type="Proteomes" id="UP000245890"/>
    </source>
</evidence>
<keyword evidence="7" id="KW-1185">Reference proteome</keyword>
<dbReference type="CDD" id="cd17256">
    <property type="entry name" value="RMtype1_S_EcoJA65PI-TRD1-CR1_like"/>
    <property type="match status" value="1"/>
</dbReference>
<dbReference type="GO" id="GO:0009307">
    <property type="term" value="P:DNA restriction-modification system"/>
    <property type="evidence" value="ECO:0007669"/>
    <property type="project" value="UniProtKB-KW"/>
</dbReference>
<dbReference type="Proteomes" id="UP000245890">
    <property type="component" value="Unassembled WGS sequence"/>
</dbReference>
<dbReference type="AlphaFoldDB" id="A0A2U0S953"/>
<evidence type="ECO:0000313" key="6">
    <source>
        <dbReference type="EMBL" id="PVX27907.1"/>
    </source>
</evidence>
<proteinExistence type="inferred from homology"/>
<dbReference type="GO" id="GO:0003677">
    <property type="term" value="F:DNA binding"/>
    <property type="evidence" value="ECO:0007669"/>
    <property type="project" value="UniProtKB-KW"/>
</dbReference>
<dbReference type="PANTHER" id="PTHR43140:SF1">
    <property type="entry name" value="TYPE I RESTRICTION ENZYME ECOKI SPECIFICITY SUBUNIT"/>
    <property type="match status" value="1"/>
</dbReference>
<name>A0A2U0S953_9SPHN</name>
<evidence type="ECO:0000256" key="3">
    <source>
        <dbReference type="ARBA" id="ARBA00023125"/>
    </source>
</evidence>
<dbReference type="PANTHER" id="PTHR43140">
    <property type="entry name" value="TYPE-1 RESTRICTION ENZYME ECOKI SPECIFICITY PROTEIN"/>
    <property type="match status" value="1"/>
</dbReference>
<protein>
    <recommendedName>
        <fullName evidence="5">Type I restriction modification DNA specificity domain-containing protein</fullName>
    </recommendedName>
</protein>
<evidence type="ECO:0000256" key="2">
    <source>
        <dbReference type="ARBA" id="ARBA00022747"/>
    </source>
</evidence>
<reference evidence="6 7" key="1">
    <citation type="submission" date="2018-05" db="EMBL/GenBank/DDBJ databases">
        <title>Description of Sphingomonas pokkalii sp nov, isolated from the rhizosphere of saline tolerant pokkali rice and its draft genome analysis.</title>
        <authorList>
            <person name="Menon R."/>
            <person name="Kumari S."/>
            <person name="Rameshkumar N."/>
        </authorList>
    </citation>
    <scope>NUCLEOTIDE SEQUENCE [LARGE SCALE GENOMIC DNA]</scope>
    <source>
        <strain evidence="6 7">L3B27</strain>
    </source>
</reference>
<organism evidence="6 7">
    <name type="scientific">Sphingomonas pokkalii</name>
    <dbReference type="NCBI Taxonomy" id="2175090"/>
    <lineage>
        <taxon>Bacteria</taxon>
        <taxon>Pseudomonadati</taxon>
        <taxon>Pseudomonadota</taxon>
        <taxon>Alphaproteobacteria</taxon>
        <taxon>Sphingomonadales</taxon>
        <taxon>Sphingomonadaceae</taxon>
        <taxon>Sphingomonas</taxon>
    </lineage>
</organism>
<dbReference type="Pfam" id="PF01420">
    <property type="entry name" value="Methylase_S"/>
    <property type="match status" value="1"/>
</dbReference>
<keyword evidence="3" id="KW-0238">DNA-binding</keyword>
<comment type="caution">
    <text evidence="6">The sequence shown here is derived from an EMBL/GenBank/DDBJ whole genome shotgun (WGS) entry which is preliminary data.</text>
</comment>
<gene>
    <name evidence="6" type="ORF">DD559_19410</name>
</gene>
<accession>A0A2U0S953</accession>
<dbReference type="InterPro" id="IPR051212">
    <property type="entry name" value="Type-I_RE_S_subunit"/>
</dbReference>